<dbReference type="Proteomes" id="UP000280834">
    <property type="component" value="Unassembled WGS sequence"/>
</dbReference>
<dbReference type="AlphaFoldDB" id="A0A3P7Z4U9"/>
<accession>A0A3P7Z4U9</accession>
<name>A0A3P7Z4U9_9BILA</name>
<evidence type="ECO:0000313" key="2">
    <source>
        <dbReference type="Proteomes" id="UP000280834"/>
    </source>
</evidence>
<proteinExistence type="predicted"/>
<dbReference type="EMBL" id="UZAG01019601">
    <property type="protein sequence ID" value="VDO44275.1"/>
    <property type="molecule type" value="Genomic_DNA"/>
</dbReference>
<evidence type="ECO:0000313" key="1">
    <source>
        <dbReference type="EMBL" id="VDO44275.1"/>
    </source>
</evidence>
<reference evidence="1 2" key="1">
    <citation type="submission" date="2018-11" db="EMBL/GenBank/DDBJ databases">
        <authorList>
            <consortium name="Pathogen Informatics"/>
        </authorList>
    </citation>
    <scope>NUCLEOTIDE SEQUENCE [LARGE SCALE GENOMIC DNA]</scope>
</reference>
<keyword evidence="2" id="KW-1185">Reference proteome</keyword>
<protein>
    <submittedName>
        <fullName evidence="1">Uncharacterized protein</fullName>
    </submittedName>
</protein>
<organism evidence="1 2">
    <name type="scientific">Brugia timori</name>
    <dbReference type="NCBI Taxonomy" id="42155"/>
    <lineage>
        <taxon>Eukaryota</taxon>
        <taxon>Metazoa</taxon>
        <taxon>Ecdysozoa</taxon>
        <taxon>Nematoda</taxon>
        <taxon>Chromadorea</taxon>
        <taxon>Rhabditida</taxon>
        <taxon>Spirurina</taxon>
        <taxon>Spiruromorpha</taxon>
        <taxon>Filarioidea</taxon>
        <taxon>Onchocercidae</taxon>
        <taxon>Brugia</taxon>
    </lineage>
</organism>
<gene>
    <name evidence="1" type="ORF">BTMF_LOCUS12926</name>
</gene>
<sequence>MNESRNRESCRAMSCPYTLLYQILLRPLKLNHKLG</sequence>